<keyword evidence="3" id="KW-0808">Transferase</keyword>
<evidence type="ECO:0000256" key="3">
    <source>
        <dbReference type="ARBA" id="ARBA00022679"/>
    </source>
</evidence>
<dbReference type="Proteomes" id="UP000076128">
    <property type="component" value="Chromosome"/>
</dbReference>
<evidence type="ECO:0000313" key="7">
    <source>
        <dbReference type="EMBL" id="AMY67776.1"/>
    </source>
</evidence>
<proteinExistence type="predicted"/>
<dbReference type="PANTHER" id="PTHR33841:SF1">
    <property type="entry name" value="DNA METHYLTRANSFERASE A"/>
    <property type="match status" value="1"/>
</dbReference>
<dbReference type="PRINTS" id="PR00507">
    <property type="entry name" value="N12N6MTFRASE"/>
</dbReference>
<dbReference type="InterPro" id="IPR002052">
    <property type="entry name" value="DNA_methylase_N6_adenine_CS"/>
</dbReference>
<dbReference type="Pfam" id="PF07669">
    <property type="entry name" value="Eco57I"/>
    <property type="match status" value="1"/>
</dbReference>
<dbReference type="OrthoDB" id="9806213at2"/>
<dbReference type="PATRIC" id="fig|1335048.3.peg.536"/>
<evidence type="ECO:0000256" key="1">
    <source>
        <dbReference type="ARBA" id="ARBA00011900"/>
    </source>
</evidence>
<sequence>MTGPDLKAAARARVGELVQSFRRNEADYLRAVYNETQARTDFITPLLAAFGWDVHNAAGQPLGLREVIEEATVEVGEERLSKKPDYELRLARQRKLFVEAKKPSIHIDRNRDAAFQTRRYGYSASLPIAVLTNFHQLAVYDCKPKPDLTDEANVARILLVRYDELEARFDELWPLLSRAAVYSGDFDRRFSVDVTRHGAEQFDDFFLRQVRSWRERLAQDIHCNTPGLSPEELTYAVQLFLLRIVFLRICEDRDIERYETLRDLAAGDGSFNALLAELRRADAFYDSGLFRLLDDARLGVRVSDDVLSGIINELYYPQSPYTFAVVETEVLGEIYEQFLGEIITIDAAGAVEISSKPEVRESGGVVPTPRYIVDAIVQRTLGPRLAGKAPTDLAVFTVADICCGSGIFLLSVFEFLTDHYLAWYQANDRAAHVGRTIYEAGAGLWRLTFEEKRRILLAHVRGVDIDANAVEVARFSLLLKLIEDEGAAGLRDYVGRTGTPALPELDGTLRAGNSLVSQAEWTAARGALPAQLLEKVNPFSWADEFPAETARGGFDVIVGNPPYIRIQNMQAYSPEEAAFYQNAASPYTTARQDNFDKYALFIERSLSLVRPDGRLGVIIPHKFMTIQAGRALRHLVTANHILEEIVHFGVQQVFGRQAANYTCLLILDRQGKADVMVERVEALEPWRYGTPGPRNVLPAAELTDDPWQFADDDTRALFARVRAACGRELGNAAEIFVGVQTSADPIYIFRAAAETADTVTLRWDGRDWPIERGILRPCLHDAKLYPFTRAEANAWMIFPYEIVHAARTTARLIQPADMARRFPVCFAYLTARRAELERRNVVGGTAADRQFYQFGRSQSLTKFDSPKIILPILSLEARYAYDESNIMMTGGGNGPYYMIRPQDGAPESNFFLLAVLHHPLSEAMVRTHTSPFRGGYYSHGKQFIEHLPIPPATLVQRTEIETLVRQLIDANDAILAARTPRQKTLHERNAVALRERIEARVSALFLLSATDMALAKAVPVPS</sequence>
<dbReference type="GO" id="GO:0003676">
    <property type="term" value="F:nucleic acid binding"/>
    <property type="evidence" value="ECO:0007669"/>
    <property type="project" value="InterPro"/>
</dbReference>
<dbReference type="GO" id="GO:0006304">
    <property type="term" value="P:DNA modification"/>
    <property type="evidence" value="ECO:0007669"/>
    <property type="project" value="InterPro"/>
</dbReference>
<dbReference type="RefSeq" id="WP_066809401.1">
    <property type="nucleotide sequence ID" value="NZ_CP012661.1"/>
</dbReference>
<evidence type="ECO:0000259" key="6">
    <source>
        <dbReference type="Pfam" id="PF07669"/>
    </source>
</evidence>
<accession>A0A159YZ18</accession>
<dbReference type="Gene3D" id="3.40.50.150">
    <property type="entry name" value="Vaccinia Virus protein VP39"/>
    <property type="match status" value="1"/>
</dbReference>
<dbReference type="SUPFAM" id="SSF53335">
    <property type="entry name" value="S-adenosyl-L-methionine-dependent methyltransferases"/>
    <property type="match status" value="1"/>
</dbReference>
<dbReference type="InterPro" id="IPR050953">
    <property type="entry name" value="N4_N6_ade-DNA_methylase"/>
</dbReference>
<evidence type="ECO:0000256" key="2">
    <source>
        <dbReference type="ARBA" id="ARBA00022603"/>
    </source>
</evidence>
<dbReference type="PROSITE" id="PS00092">
    <property type="entry name" value="N6_MTASE"/>
    <property type="match status" value="1"/>
</dbReference>
<dbReference type="PANTHER" id="PTHR33841">
    <property type="entry name" value="DNA METHYLTRANSFERASE YEEA-RELATED"/>
    <property type="match status" value="1"/>
</dbReference>
<dbReference type="Gene3D" id="3.90.1570.30">
    <property type="match status" value="1"/>
</dbReference>
<evidence type="ECO:0000256" key="5">
    <source>
        <dbReference type="ARBA" id="ARBA00047942"/>
    </source>
</evidence>
<evidence type="ECO:0000256" key="4">
    <source>
        <dbReference type="ARBA" id="ARBA00022691"/>
    </source>
</evidence>
<gene>
    <name evidence="7" type="ORF">AKL17_0516</name>
</gene>
<dbReference type="EMBL" id="CP012661">
    <property type="protein sequence ID" value="AMY67776.1"/>
    <property type="molecule type" value="Genomic_DNA"/>
</dbReference>
<protein>
    <recommendedName>
        <fullName evidence="1">site-specific DNA-methyltransferase (adenine-specific)</fullName>
        <ecNumber evidence="1">2.1.1.72</ecNumber>
    </recommendedName>
</protein>
<reference evidence="7 8" key="1">
    <citation type="submission" date="2015-09" db="EMBL/GenBank/DDBJ databases">
        <title>Complete genome sequence of Defluviimonas alba cai42t isolated from an oilfield in Xinjiang.</title>
        <authorList>
            <person name="Geng S."/>
            <person name="Pan X."/>
            <person name="Wu X."/>
        </authorList>
    </citation>
    <scope>NUCLEOTIDE SEQUENCE [LARGE SCALE GENOMIC DNA]</scope>
    <source>
        <strain evidence="8">cai42</strain>
    </source>
</reference>
<dbReference type="REBASE" id="144416">
    <property type="entry name" value="Dal42ORF516P"/>
</dbReference>
<organism evidence="7 8">
    <name type="scientific">Frigidibacter mobilis</name>
    <dbReference type="NCBI Taxonomy" id="1335048"/>
    <lineage>
        <taxon>Bacteria</taxon>
        <taxon>Pseudomonadati</taxon>
        <taxon>Pseudomonadota</taxon>
        <taxon>Alphaproteobacteria</taxon>
        <taxon>Rhodobacterales</taxon>
        <taxon>Paracoccaceae</taxon>
        <taxon>Frigidibacter</taxon>
    </lineage>
</organism>
<dbReference type="GO" id="GO:0032259">
    <property type="term" value="P:methylation"/>
    <property type="evidence" value="ECO:0007669"/>
    <property type="project" value="UniProtKB-KW"/>
</dbReference>
<name>A0A159YZ18_9RHOB</name>
<dbReference type="GO" id="GO:0009007">
    <property type="term" value="F:site-specific DNA-methyltransferase (adenine-specific) activity"/>
    <property type="evidence" value="ECO:0007669"/>
    <property type="project" value="UniProtKB-EC"/>
</dbReference>
<keyword evidence="4" id="KW-0949">S-adenosyl-L-methionine</keyword>
<keyword evidence="2" id="KW-0489">Methyltransferase</keyword>
<feature type="domain" description="Type II methyltransferase M.TaqI-like" evidence="6">
    <location>
        <begin position="459"/>
        <end position="654"/>
    </location>
</feature>
<dbReference type="EC" id="2.1.1.72" evidence="1"/>
<comment type="catalytic activity">
    <reaction evidence="5">
        <text>a 2'-deoxyadenosine in DNA + S-adenosyl-L-methionine = an N(6)-methyl-2'-deoxyadenosine in DNA + S-adenosyl-L-homocysteine + H(+)</text>
        <dbReference type="Rhea" id="RHEA:15197"/>
        <dbReference type="Rhea" id="RHEA-COMP:12418"/>
        <dbReference type="Rhea" id="RHEA-COMP:12419"/>
        <dbReference type="ChEBI" id="CHEBI:15378"/>
        <dbReference type="ChEBI" id="CHEBI:57856"/>
        <dbReference type="ChEBI" id="CHEBI:59789"/>
        <dbReference type="ChEBI" id="CHEBI:90615"/>
        <dbReference type="ChEBI" id="CHEBI:90616"/>
        <dbReference type="EC" id="2.1.1.72"/>
    </reaction>
</comment>
<evidence type="ECO:0000313" key="8">
    <source>
        <dbReference type="Proteomes" id="UP000076128"/>
    </source>
</evidence>
<keyword evidence="8" id="KW-1185">Reference proteome</keyword>
<dbReference type="InterPro" id="IPR029063">
    <property type="entry name" value="SAM-dependent_MTases_sf"/>
</dbReference>
<dbReference type="KEGG" id="daa:AKL17_0516"/>
<dbReference type="InterPro" id="IPR011639">
    <property type="entry name" value="MethylTrfase_TaqI-like_dom"/>
</dbReference>
<dbReference type="STRING" id="1335048.AKL17_0516"/>
<dbReference type="AlphaFoldDB" id="A0A159YZ18"/>